<organism evidence="1 2">
    <name type="scientific">Botrimarina colliarenosi</name>
    <dbReference type="NCBI Taxonomy" id="2528001"/>
    <lineage>
        <taxon>Bacteria</taxon>
        <taxon>Pseudomonadati</taxon>
        <taxon>Planctomycetota</taxon>
        <taxon>Planctomycetia</taxon>
        <taxon>Pirellulales</taxon>
        <taxon>Lacipirellulaceae</taxon>
        <taxon>Botrimarina</taxon>
    </lineage>
</organism>
<sequence>MSNNPRALAGFLIVCVTSPGLAQHSDLLAFDSGGKVGVGEFNFDTLTASEKRVFPGRLDSFYSVNSPGFTSRSGPTALPGDTDLDWDFLPMTVDSGLHDGYASTLLYWDGVGADPLFGPTPTDDYRFSLFGKDGAAAAGGADQLVPGYTVETTGPNGSMHEHRFFFLDDNGDGMNTTLPQAGIYLFAMQLRVAGLETSDPFFYVWATPETSVLSAIQPAVAWVNARVDTLAAIDEPLPGDFNLDGVVNAADYTVWRDDTGTTYSTNDYDVWVENYGATKSLLASLAIPEPSSGALIVGTIVAGLMRRRLA</sequence>
<evidence type="ECO:0000313" key="2">
    <source>
        <dbReference type="Proteomes" id="UP000317421"/>
    </source>
</evidence>
<dbReference type="AlphaFoldDB" id="A0A5C6AF96"/>
<evidence type="ECO:0000313" key="1">
    <source>
        <dbReference type="EMBL" id="TWT97855.1"/>
    </source>
</evidence>
<accession>A0A5C6AF96</accession>
<gene>
    <name evidence="1" type="ORF">Pla108_20080</name>
</gene>
<proteinExistence type="predicted"/>
<name>A0A5C6AF96_9BACT</name>
<protein>
    <recommendedName>
        <fullName evidence="3">PEP-CTERM protein-sorting domain-containing protein</fullName>
    </recommendedName>
</protein>
<reference evidence="1 2" key="1">
    <citation type="submission" date="2019-02" db="EMBL/GenBank/DDBJ databases">
        <title>Deep-cultivation of Planctomycetes and their phenomic and genomic characterization uncovers novel biology.</title>
        <authorList>
            <person name="Wiegand S."/>
            <person name="Jogler M."/>
            <person name="Boedeker C."/>
            <person name="Pinto D."/>
            <person name="Vollmers J."/>
            <person name="Rivas-Marin E."/>
            <person name="Kohn T."/>
            <person name="Peeters S.H."/>
            <person name="Heuer A."/>
            <person name="Rast P."/>
            <person name="Oberbeckmann S."/>
            <person name="Bunk B."/>
            <person name="Jeske O."/>
            <person name="Meyerdierks A."/>
            <person name="Storesund J.E."/>
            <person name="Kallscheuer N."/>
            <person name="Luecker S."/>
            <person name="Lage O.M."/>
            <person name="Pohl T."/>
            <person name="Merkel B.J."/>
            <person name="Hornburger P."/>
            <person name="Mueller R.-W."/>
            <person name="Bruemmer F."/>
            <person name="Labrenz M."/>
            <person name="Spormann A.M."/>
            <person name="Op Den Camp H."/>
            <person name="Overmann J."/>
            <person name="Amann R."/>
            <person name="Jetten M.S.M."/>
            <person name="Mascher T."/>
            <person name="Medema M.H."/>
            <person name="Devos D.P."/>
            <person name="Kaster A.-K."/>
            <person name="Ovreas L."/>
            <person name="Rohde M."/>
            <person name="Galperin M.Y."/>
            <person name="Jogler C."/>
        </authorList>
    </citation>
    <scope>NUCLEOTIDE SEQUENCE [LARGE SCALE GENOMIC DNA]</scope>
    <source>
        <strain evidence="1 2">Pla108</strain>
    </source>
</reference>
<dbReference type="Proteomes" id="UP000317421">
    <property type="component" value="Unassembled WGS sequence"/>
</dbReference>
<dbReference type="EMBL" id="SJPR01000002">
    <property type="protein sequence ID" value="TWT97855.1"/>
    <property type="molecule type" value="Genomic_DNA"/>
</dbReference>
<evidence type="ECO:0008006" key="3">
    <source>
        <dbReference type="Google" id="ProtNLM"/>
    </source>
</evidence>
<comment type="caution">
    <text evidence="1">The sequence shown here is derived from an EMBL/GenBank/DDBJ whole genome shotgun (WGS) entry which is preliminary data.</text>
</comment>
<dbReference type="OrthoDB" id="259932at2"/>
<keyword evidence="2" id="KW-1185">Reference proteome</keyword>